<dbReference type="InterPro" id="IPR026450">
    <property type="entry name" value="MAST_dom"/>
</dbReference>
<dbReference type="Proteomes" id="UP000319335">
    <property type="component" value="Unassembled WGS sequence"/>
</dbReference>
<gene>
    <name evidence="2" type="ORF">FKV42_05890</name>
</gene>
<comment type="caution">
    <text evidence="2">The sequence shown here is derived from an EMBL/GenBank/DDBJ whole genome shotgun (WGS) entry which is preliminary data.</text>
</comment>
<evidence type="ECO:0000313" key="2">
    <source>
        <dbReference type="EMBL" id="TQD26280.1"/>
    </source>
</evidence>
<evidence type="ECO:0000256" key="1">
    <source>
        <dbReference type="SAM" id="Phobius"/>
    </source>
</evidence>
<dbReference type="NCBIfam" id="TIGR04209">
    <property type="entry name" value="sarcinarray"/>
    <property type="match status" value="1"/>
</dbReference>
<reference evidence="2 3" key="1">
    <citation type="submission" date="2019-06" db="EMBL/GenBank/DDBJ databases">
        <title>Draft genome sequence of Methanolobus vulcani B1d.</title>
        <authorList>
            <person name="Creighbaum A.J."/>
            <person name="Ticak T."/>
            <person name="Hariraju D."/>
            <person name="Arivett B.A."/>
            <person name="Ferguson D.J.Jr."/>
        </authorList>
    </citation>
    <scope>NUCLEOTIDE SEQUENCE [LARGE SCALE GENOMIC DNA]</scope>
    <source>
        <strain evidence="2 3">B1d</strain>
    </source>
</reference>
<accession>A0A7Z8KPW0</accession>
<dbReference type="NCBIfam" id="TIGR04204">
    <property type="entry name" value="MAST_ArtA_sort"/>
    <property type="match status" value="1"/>
</dbReference>
<keyword evidence="1" id="KW-0812">Transmembrane</keyword>
<keyword evidence="1" id="KW-1133">Transmembrane helix</keyword>
<evidence type="ECO:0000313" key="3">
    <source>
        <dbReference type="Proteomes" id="UP000319335"/>
    </source>
</evidence>
<dbReference type="AlphaFoldDB" id="A0A7Z8KPW0"/>
<dbReference type="EMBL" id="VIAQ01000012">
    <property type="protein sequence ID" value="TQD26280.1"/>
    <property type="molecule type" value="Genomic_DNA"/>
</dbReference>
<sequence>MGELKMNTKMIIVVLAIYFTLTPAITSATSQYISINVYYNDQLYPGASTPKPLVKIGEPFTVKFDVTCFNPGVLSVKLTELADGSFEVIEGPTSKIDQYTDDKLEINDTISYEWKLKATDEWAGGSMPLDFVYQLNDFETTKLLVQGEFTAAYVTISEEYYDGTEFTTDSTSNSEDESSSSSTPAFTALFTGFALVLAVIYKRK</sequence>
<feature type="transmembrane region" description="Helical" evidence="1">
    <location>
        <begin position="183"/>
        <end position="201"/>
    </location>
</feature>
<keyword evidence="1" id="KW-0472">Membrane</keyword>
<proteinExistence type="predicted"/>
<organism evidence="2 3">
    <name type="scientific">Methanolobus vulcani</name>
    <dbReference type="NCBI Taxonomy" id="38026"/>
    <lineage>
        <taxon>Archaea</taxon>
        <taxon>Methanobacteriati</taxon>
        <taxon>Methanobacteriota</taxon>
        <taxon>Stenosarchaea group</taxon>
        <taxon>Methanomicrobia</taxon>
        <taxon>Methanosarcinales</taxon>
        <taxon>Methanosarcinaceae</taxon>
        <taxon>Methanolobus</taxon>
    </lineage>
</organism>
<dbReference type="InterPro" id="IPR026476">
    <property type="entry name" value="Sarcinarray_fam"/>
</dbReference>
<name>A0A7Z8KPW0_9EURY</name>
<keyword evidence="3" id="KW-1185">Reference proteome</keyword>
<protein>
    <submittedName>
        <fullName evidence="2">Sarcinarray family MAST domain-containing protein</fullName>
    </submittedName>
</protein>